<organism evidence="2 3">
    <name type="scientific">Potamilus streckersoni</name>
    <dbReference type="NCBI Taxonomy" id="2493646"/>
    <lineage>
        <taxon>Eukaryota</taxon>
        <taxon>Metazoa</taxon>
        <taxon>Spiralia</taxon>
        <taxon>Lophotrochozoa</taxon>
        <taxon>Mollusca</taxon>
        <taxon>Bivalvia</taxon>
        <taxon>Autobranchia</taxon>
        <taxon>Heteroconchia</taxon>
        <taxon>Palaeoheterodonta</taxon>
        <taxon>Unionida</taxon>
        <taxon>Unionoidea</taxon>
        <taxon>Unionidae</taxon>
        <taxon>Ambleminae</taxon>
        <taxon>Lampsilini</taxon>
        <taxon>Potamilus</taxon>
    </lineage>
</organism>
<feature type="non-terminal residue" evidence="2">
    <location>
        <position position="1"/>
    </location>
</feature>
<dbReference type="EMBL" id="JAEAOA010000614">
    <property type="protein sequence ID" value="KAK3611157.1"/>
    <property type="molecule type" value="Genomic_DNA"/>
</dbReference>
<comment type="caution">
    <text evidence="2">The sequence shown here is derived from an EMBL/GenBank/DDBJ whole genome shotgun (WGS) entry which is preliminary data.</text>
</comment>
<reference evidence="2" key="2">
    <citation type="journal article" date="2021" name="Genome Biol. Evol.">
        <title>Developing a high-quality reference genome for a parasitic bivalve with doubly uniparental inheritance (Bivalvia: Unionida).</title>
        <authorList>
            <person name="Smith C.H."/>
        </authorList>
    </citation>
    <scope>NUCLEOTIDE SEQUENCE</scope>
    <source>
        <strain evidence="2">CHS0354</strain>
        <tissue evidence="2">Mantle</tissue>
    </source>
</reference>
<dbReference type="AlphaFoldDB" id="A0AAE0TIV6"/>
<gene>
    <name evidence="2" type="ORF">CHS0354_009622</name>
</gene>
<name>A0AAE0TIV6_9BIVA</name>
<protein>
    <submittedName>
        <fullName evidence="2">Uncharacterized protein</fullName>
    </submittedName>
</protein>
<evidence type="ECO:0000313" key="2">
    <source>
        <dbReference type="EMBL" id="KAK3611157.1"/>
    </source>
</evidence>
<sequence length="233" mass="26626">MQCTAIEAEILFVEIISDLTIACKIVPRTDISEVSRLVLLELGLVSIAVILVIVGYLLFVMLRRMGKSRTDGSLTLHQQYARHVNNEACEEFLGFKNHNRAPIPIPQMQDVVCRSYMEQNYLDIHRKSKSMQNISCHAQYFSNQVRKSLSLQGLIQLPQMIWRQADGDESVDNIRSSKKKDLSNMEGTAKFCKDKKDKNCKLSFDSKLTSLSNNPHTPFEVNLPEDLYSRIDE</sequence>
<keyword evidence="1" id="KW-0812">Transmembrane</keyword>
<reference evidence="2" key="1">
    <citation type="journal article" date="2021" name="Genome Biol. Evol.">
        <title>A High-Quality Reference Genome for a Parasitic Bivalve with Doubly Uniparental Inheritance (Bivalvia: Unionida).</title>
        <authorList>
            <person name="Smith C.H."/>
        </authorList>
    </citation>
    <scope>NUCLEOTIDE SEQUENCE</scope>
    <source>
        <strain evidence="2">CHS0354</strain>
    </source>
</reference>
<proteinExistence type="predicted"/>
<accession>A0AAE0TIV6</accession>
<keyword evidence="1" id="KW-1133">Transmembrane helix</keyword>
<keyword evidence="3" id="KW-1185">Reference proteome</keyword>
<evidence type="ECO:0000256" key="1">
    <source>
        <dbReference type="SAM" id="Phobius"/>
    </source>
</evidence>
<dbReference type="Proteomes" id="UP001195483">
    <property type="component" value="Unassembled WGS sequence"/>
</dbReference>
<keyword evidence="1" id="KW-0472">Membrane</keyword>
<reference evidence="2" key="3">
    <citation type="submission" date="2023-05" db="EMBL/GenBank/DDBJ databases">
        <authorList>
            <person name="Smith C.H."/>
        </authorList>
    </citation>
    <scope>NUCLEOTIDE SEQUENCE</scope>
    <source>
        <strain evidence="2">CHS0354</strain>
        <tissue evidence="2">Mantle</tissue>
    </source>
</reference>
<feature type="transmembrane region" description="Helical" evidence="1">
    <location>
        <begin position="37"/>
        <end position="59"/>
    </location>
</feature>
<evidence type="ECO:0000313" key="3">
    <source>
        <dbReference type="Proteomes" id="UP001195483"/>
    </source>
</evidence>